<evidence type="ECO:0000313" key="2">
    <source>
        <dbReference type="EMBL" id="KAG8225391.1"/>
    </source>
</evidence>
<feature type="compositionally biased region" description="Polar residues" evidence="1">
    <location>
        <begin position="68"/>
        <end position="84"/>
    </location>
</feature>
<evidence type="ECO:0000313" key="3">
    <source>
        <dbReference type="Proteomes" id="UP000792457"/>
    </source>
</evidence>
<reference evidence="2" key="2">
    <citation type="submission" date="2017-10" db="EMBL/GenBank/DDBJ databases">
        <title>Ladona fulva Genome sequencing and assembly.</title>
        <authorList>
            <person name="Murali S."/>
            <person name="Richards S."/>
            <person name="Bandaranaike D."/>
            <person name="Bellair M."/>
            <person name="Blankenburg K."/>
            <person name="Chao H."/>
            <person name="Dinh H."/>
            <person name="Doddapaneni H."/>
            <person name="Dugan-Rocha S."/>
            <person name="Elkadiri S."/>
            <person name="Gnanaolivu R."/>
            <person name="Hernandez B."/>
            <person name="Skinner E."/>
            <person name="Javaid M."/>
            <person name="Lee S."/>
            <person name="Li M."/>
            <person name="Ming W."/>
            <person name="Munidasa M."/>
            <person name="Muniz J."/>
            <person name="Nguyen L."/>
            <person name="Hughes D."/>
            <person name="Osuji N."/>
            <person name="Pu L.-L."/>
            <person name="Puazo M."/>
            <person name="Qu C."/>
            <person name="Quiroz J."/>
            <person name="Raj R."/>
            <person name="Weissenberger G."/>
            <person name="Xin Y."/>
            <person name="Zou X."/>
            <person name="Han Y."/>
            <person name="Worley K."/>
            <person name="Muzny D."/>
            <person name="Gibbs R."/>
        </authorList>
    </citation>
    <scope>NUCLEOTIDE SEQUENCE</scope>
    <source>
        <strain evidence="2">Sampled in the wild</strain>
    </source>
</reference>
<organism evidence="2 3">
    <name type="scientific">Ladona fulva</name>
    <name type="common">Scarce chaser dragonfly</name>
    <name type="synonym">Libellula fulva</name>
    <dbReference type="NCBI Taxonomy" id="123851"/>
    <lineage>
        <taxon>Eukaryota</taxon>
        <taxon>Metazoa</taxon>
        <taxon>Ecdysozoa</taxon>
        <taxon>Arthropoda</taxon>
        <taxon>Hexapoda</taxon>
        <taxon>Insecta</taxon>
        <taxon>Pterygota</taxon>
        <taxon>Palaeoptera</taxon>
        <taxon>Odonata</taxon>
        <taxon>Epiprocta</taxon>
        <taxon>Anisoptera</taxon>
        <taxon>Libelluloidea</taxon>
        <taxon>Libellulidae</taxon>
        <taxon>Ladona</taxon>
    </lineage>
</organism>
<reference evidence="2" key="1">
    <citation type="submission" date="2013-04" db="EMBL/GenBank/DDBJ databases">
        <authorList>
            <person name="Qu J."/>
            <person name="Murali S.C."/>
            <person name="Bandaranaike D."/>
            <person name="Bellair M."/>
            <person name="Blankenburg K."/>
            <person name="Chao H."/>
            <person name="Dinh H."/>
            <person name="Doddapaneni H."/>
            <person name="Downs B."/>
            <person name="Dugan-Rocha S."/>
            <person name="Elkadiri S."/>
            <person name="Gnanaolivu R.D."/>
            <person name="Hernandez B."/>
            <person name="Javaid M."/>
            <person name="Jayaseelan J.C."/>
            <person name="Lee S."/>
            <person name="Li M."/>
            <person name="Ming W."/>
            <person name="Munidasa M."/>
            <person name="Muniz J."/>
            <person name="Nguyen L."/>
            <person name="Ongeri F."/>
            <person name="Osuji N."/>
            <person name="Pu L.-L."/>
            <person name="Puazo M."/>
            <person name="Qu C."/>
            <person name="Quiroz J."/>
            <person name="Raj R."/>
            <person name="Weissenberger G."/>
            <person name="Xin Y."/>
            <person name="Zou X."/>
            <person name="Han Y."/>
            <person name="Richards S."/>
            <person name="Worley K."/>
            <person name="Muzny D."/>
            <person name="Gibbs R."/>
        </authorList>
    </citation>
    <scope>NUCLEOTIDE SEQUENCE</scope>
    <source>
        <strain evidence="2">Sampled in the wild</strain>
    </source>
</reference>
<evidence type="ECO:0000256" key="1">
    <source>
        <dbReference type="SAM" id="MobiDB-lite"/>
    </source>
</evidence>
<dbReference type="EMBL" id="KZ308236">
    <property type="protein sequence ID" value="KAG8225391.1"/>
    <property type="molecule type" value="Genomic_DNA"/>
</dbReference>
<proteinExistence type="predicted"/>
<protein>
    <submittedName>
        <fullName evidence="2">Uncharacterized protein</fullName>
    </submittedName>
</protein>
<feature type="region of interest" description="Disordered" evidence="1">
    <location>
        <begin position="1"/>
        <end position="191"/>
    </location>
</feature>
<comment type="caution">
    <text evidence="2">The sequence shown here is derived from an EMBL/GenBank/DDBJ whole genome shotgun (WGS) entry which is preliminary data.</text>
</comment>
<dbReference type="OrthoDB" id="128924at2759"/>
<keyword evidence="3" id="KW-1185">Reference proteome</keyword>
<sequence length="319" mass="34691">MADGAPGTISGDLGGEGIGRATSRRDAGRRRGSNPGVGRGVRRNPPEGGANPGRKQRSRNRGHVAGQQRPQPQGDSRTSPSQSPDEPKGLPPRIVESPKEGAPPKVEVRRSEPEDSPAKPPRPDSLPEPLPQLLKSPVESTQEPRRRPRAVRFSPIGSPGDDAEFGRRVAGDGESTSPEVPPEDLDPETEELARLRCPSESAEVVAERELRRRGRRRCADYPGLAFGSSIFSSDTMMKFSIIRNELHNIMNTQLKRVRNWVSIADVVFSLSSFKRFISVPENPSLPTPDQLFCCSVQVSGCFARLPVTIVQFCVAPGVT</sequence>
<dbReference type="AlphaFoldDB" id="A0A8K0JZ78"/>
<dbReference type="Proteomes" id="UP000792457">
    <property type="component" value="Unassembled WGS sequence"/>
</dbReference>
<name>A0A8K0JZ78_LADFU</name>
<accession>A0A8K0JZ78</accession>
<feature type="compositionally biased region" description="Acidic residues" evidence="1">
    <location>
        <begin position="181"/>
        <end position="190"/>
    </location>
</feature>
<feature type="compositionally biased region" description="Pro residues" evidence="1">
    <location>
        <begin position="118"/>
        <end position="130"/>
    </location>
</feature>
<feature type="compositionally biased region" description="Basic and acidic residues" evidence="1">
    <location>
        <begin position="106"/>
        <end position="117"/>
    </location>
</feature>
<gene>
    <name evidence="2" type="ORF">J437_LFUL004591</name>
</gene>